<dbReference type="InterPro" id="IPR000835">
    <property type="entry name" value="HTH_MarR-typ"/>
</dbReference>
<dbReference type="SUPFAM" id="SSF46785">
    <property type="entry name" value="Winged helix' DNA-binding domain"/>
    <property type="match status" value="1"/>
</dbReference>
<dbReference type="RefSeq" id="WP_379290771.1">
    <property type="nucleotide sequence ID" value="NZ_JBHTIU010000085.1"/>
</dbReference>
<dbReference type="Proteomes" id="UP001597120">
    <property type="component" value="Unassembled WGS sequence"/>
</dbReference>
<comment type="caution">
    <text evidence="5">The sequence shown here is derived from an EMBL/GenBank/DDBJ whole genome shotgun (WGS) entry which is preliminary data.</text>
</comment>
<dbReference type="PANTHER" id="PTHR42756">
    <property type="entry name" value="TRANSCRIPTIONAL REGULATOR, MARR"/>
    <property type="match status" value="1"/>
</dbReference>
<evidence type="ECO:0000256" key="3">
    <source>
        <dbReference type="ARBA" id="ARBA00023163"/>
    </source>
</evidence>
<keyword evidence="1" id="KW-0805">Transcription regulation</keyword>
<dbReference type="PRINTS" id="PR00598">
    <property type="entry name" value="HTHMARR"/>
</dbReference>
<feature type="domain" description="HTH marR-type" evidence="4">
    <location>
        <begin position="35"/>
        <end position="168"/>
    </location>
</feature>
<evidence type="ECO:0000313" key="6">
    <source>
        <dbReference type="Proteomes" id="UP001597120"/>
    </source>
</evidence>
<dbReference type="InterPro" id="IPR036390">
    <property type="entry name" value="WH_DNA-bd_sf"/>
</dbReference>
<proteinExistence type="predicted"/>
<dbReference type="SMART" id="SM00347">
    <property type="entry name" value="HTH_MARR"/>
    <property type="match status" value="1"/>
</dbReference>
<dbReference type="Gene3D" id="1.10.10.10">
    <property type="entry name" value="Winged helix-like DNA-binding domain superfamily/Winged helix DNA-binding domain"/>
    <property type="match status" value="1"/>
</dbReference>
<dbReference type="EMBL" id="JBHTIU010000085">
    <property type="protein sequence ID" value="MFD0871619.1"/>
    <property type="molecule type" value="Genomic_DNA"/>
</dbReference>
<evidence type="ECO:0000256" key="1">
    <source>
        <dbReference type="ARBA" id="ARBA00023015"/>
    </source>
</evidence>
<protein>
    <submittedName>
        <fullName evidence="5">MarR family winged helix-turn-helix transcriptional regulator</fullName>
    </submittedName>
</protein>
<gene>
    <name evidence="5" type="ORF">ACFQ03_20985</name>
</gene>
<keyword evidence="3" id="KW-0804">Transcription</keyword>
<organism evidence="5 6">
    <name type="scientific">Paenibacillus residui</name>
    <dbReference type="NCBI Taxonomy" id="629724"/>
    <lineage>
        <taxon>Bacteria</taxon>
        <taxon>Bacillati</taxon>
        <taxon>Bacillota</taxon>
        <taxon>Bacilli</taxon>
        <taxon>Bacillales</taxon>
        <taxon>Paenibacillaceae</taxon>
        <taxon>Paenibacillus</taxon>
    </lineage>
</organism>
<evidence type="ECO:0000259" key="4">
    <source>
        <dbReference type="PROSITE" id="PS50995"/>
    </source>
</evidence>
<dbReference type="InterPro" id="IPR036388">
    <property type="entry name" value="WH-like_DNA-bd_sf"/>
</dbReference>
<dbReference type="PROSITE" id="PS50995">
    <property type="entry name" value="HTH_MARR_2"/>
    <property type="match status" value="1"/>
</dbReference>
<reference evidence="6" key="1">
    <citation type="journal article" date="2019" name="Int. J. Syst. Evol. Microbiol.">
        <title>The Global Catalogue of Microorganisms (GCM) 10K type strain sequencing project: providing services to taxonomists for standard genome sequencing and annotation.</title>
        <authorList>
            <consortium name="The Broad Institute Genomics Platform"/>
            <consortium name="The Broad Institute Genome Sequencing Center for Infectious Disease"/>
            <person name="Wu L."/>
            <person name="Ma J."/>
        </authorList>
    </citation>
    <scope>NUCLEOTIDE SEQUENCE [LARGE SCALE GENOMIC DNA]</scope>
    <source>
        <strain evidence="6">CCUG 57263</strain>
    </source>
</reference>
<accession>A0ABW3DGB1</accession>
<keyword evidence="6" id="KW-1185">Reference proteome</keyword>
<evidence type="ECO:0000256" key="2">
    <source>
        <dbReference type="ARBA" id="ARBA00023125"/>
    </source>
</evidence>
<keyword evidence="2" id="KW-0238">DNA-binding</keyword>
<dbReference type="Pfam" id="PF01047">
    <property type="entry name" value="MarR"/>
    <property type="match status" value="1"/>
</dbReference>
<evidence type="ECO:0000313" key="5">
    <source>
        <dbReference type="EMBL" id="MFD0871619.1"/>
    </source>
</evidence>
<name>A0ABW3DGB1_9BACL</name>
<sequence length="178" mass="20777">MNEEGEFCIFYLVSLTKNVKASKRKDGNSLQRKEQWPASYFFKRITQSLMNALQKKLDRYGITNAQVFVMLCLSSEDGLSQNELLKHLQIKAPSLTTLLDQLEKKALIERRPDSQDGRTKRIYLSPSGTQFLEEEMRPIFNELEEKLLSGLSQEERALLFPLLIRLYQNTYEYEIDSN</sequence>
<dbReference type="PANTHER" id="PTHR42756:SF1">
    <property type="entry name" value="TRANSCRIPTIONAL REPRESSOR OF EMRAB OPERON"/>
    <property type="match status" value="1"/>
</dbReference>